<dbReference type="OrthoDB" id="4406109at2"/>
<gene>
    <name evidence="1" type="ORF">EKI59_02360</name>
</gene>
<protein>
    <submittedName>
        <fullName evidence="1">Uncharacterized protein</fullName>
    </submittedName>
</protein>
<dbReference type="EMBL" id="RXIR01000003">
    <property type="protein sequence ID" value="TVS29784.1"/>
    <property type="molecule type" value="Genomic_DNA"/>
</dbReference>
<name>A0A6C1U104_9CORY</name>
<reference evidence="1 2" key="1">
    <citation type="submission" date="2018-12" db="EMBL/GenBank/DDBJ databases">
        <title>Corynebacterium sanguinis sp. nov., a clinically-associated and environmental corynebacterium.</title>
        <authorList>
            <person name="Gonzales-Siles L."/>
            <person name="Jaen-Luchoro D."/>
            <person name="Cardew S."/>
            <person name="Inganas E."/>
            <person name="Ohlen M."/>
            <person name="Jensie-Markopolous S."/>
            <person name="Pinyeiro-Iglesias B."/>
            <person name="Molin K."/>
            <person name="Skovbjerg S."/>
            <person name="Svensson-Stadler L."/>
            <person name="Funke G."/>
            <person name="Moore E.R.B."/>
        </authorList>
    </citation>
    <scope>NUCLEOTIDE SEQUENCE [LARGE SCALE GENOMIC DNA]</scope>
    <source>
        <strain evidence="1 2">58734</strain>
    </source>
</reference>
<organism evidence="1 2">
    <name type="scientific">Corynebacterium sanguinis</name>
    <dbReference type="NCBI Taxonomy" id="2594913"/>
    <lineage>
        <taxon>Bacteria</taxon>
        <taxon>Bacillati</taxon>
        <taxon>Actinomycetota</taxon>
        <taxon>Actinomycetes</taxon>
        <taxon>Mycobacteriales</taxon>
        <taxon>Corynebacteriaceae</taxon>
        <taxon>Corynebacterium</taxon>
    </lineage>
</organism>
<dbReference type="Proteomes" id="UP000336646">
    <property type="component" value="Unassembled WGS sequence"/>
</dbReference>
<evidence type="ECO:0000313" key="1">
    <source>
        <dbReference type="EMBL" id="TVS29784.1"/>
    </source>
</evidence>
<sequence length="197" mass="20886">MNTALTESDELLVELTLLQLNGVGVRPASEVEADDIEDAVLDELGSFRIRPLATLIGLRDPEDTPLFDNVWCDTCAEPRTTLAQLETCAEQLCSAAGTQLVECVAFADPGSDTSGSVRLRVGQWDVVDMDYDLTNESPELDLIAAIVPSGVTAVTFDHDDLDAHSVTVFLRSGDEAANVTSSLEGELSGVGASSQGQ</sequence>
<comment type="caution">
    <text evidence="1">The sequence shown here is derived from an EMBL/GenBank/DDBJ whole genome shotgun (WGS) entry which is preliminary data.</text>
</comment>
<evidence type="ECO:0000313" key="2">
    <source>
        <dbReference type="Proteomes" id="UP000336646"/>
    </source>
</evidence>
<dbReference type="RefSeq" id="WP_136651443.1">
    <property type="nucleotide sequence ID" value="NZ_JALXKN010000001.1"/>
</dbReference>
<accession>A0A6C1U104</accession>
<proteinExistence type="predicted"/>
<dbReference type="AlphaFoldDB" id="A0A6C1U104"/>